<keyword evidence="1" id="KW-1133">Transmembrane helix</keyword>
<organism evidence="2 3">
    <name type="scientific">Citrullus colocynthis</name>
    <name type="common">colocynth</name>
    <dbReference type="NCBI Taxonomy" id="252529"/>
    <lineage>
        <taxon>Eukaryota</taxon>
        <taxon>Viridiplantae</taxon>
        <taxon>Streptophyta</taxon>
        <taxon>Embryophyta</taxon>
        <taxon>Tracheophyta</taxon>
        <taxon>Spermatophyta</taxon>
        <taxon>Magnoliopsida</taxon>
        <taxon>eudicotyledons</taxon>
        <taxon>Gunneridae</taxon>
        <taxon>Pentapetalae</taxon>
        <taxon>rosids</taxon>
        <taxon>fabids</taxon>
        <taxon>Cucurbitales</taxon>
        <taxon>Cucurbitaceae</taxon>
        <taxon>Benincaseae</taxon>
        <taxon>Citrullus</taxon>
    </lineage>
</organism>
<dbReference type="EMBL" id="OZ021738">
    <property type="protein sequence ID" value="CAK9319812.1"/>
    <property type="molecule type" value="Genomic_DNA"/>
</dbReference>
<proteinExistence type="predicted"/>
<evidence type="ECO:0000313" key="2">
    <source>
        <dbReference type="EMBL" id="CAK9319812.1"/>
    </source>
</evidence>
<gene>
    <name evidence="2" type="ORF">CITCOLO1_LOCUS11830</name>
</gene>
<protein>
    <recommendedName>
        <fullName evidence="4">Secreted protein</fullName>
    </recommendedName>
</protein>
<evidence type="ECO:0008006" key="4">
    <source>
        <dbReference type="Google" id="ProtNLM"/>
    </source>
</evidence>
<accession>A0ABP0YIP8</accession>
<evidence type="ECO:0000256" key="1">
    <source>
        <dbReference type="SAM" id="Phobius"/>
    </source>
</evidence>
<keyword evidence="1" id="KW-0812">Transmembrane</keyword>
<name>A0ABP0YIP8_9ROSI</name>
<feature type="transmembrane region" description="Helical" evidence="1">
    <location>
        <begin position="7"/>
        <end position="25"/>
    </location>
</feature>
<sequence>MENFAEAPFHFIAYILNLLAVLQLISSDSSQLLSAPGNAETCVCKSRLSSLRLMMRLGCQMLTASCNARELVFKHSNSEDG</sequence>
<dbReference type="Proteomes" id="UP001642487">
    <property type="component" value="Chromosome 4"/>
</dbReference>
<keyword evidence="3" id="KW-1185">Reference proteome</keyword>
<evidence type="ECO:0000313" key="3">
    <source>
        <dbReference type="Proteomes" id="UP001642487"/>
    </source>
</evidence>
<reference evidence="2 3" key="1">
    <citation type="submission" date="2024-03" db="EMBL/GenBank/DDBJ databases">
        <authorList>
            <person name="Gkanogiannis A."/>
            <person name="Becerra Lopez-Lavalle L."/>
        </authorList>
    </citation>
    <scope>NUCLEOTIDE SEQUENCE [LARGE SCALE GENOMIC DNA]</scope>
</reference>
<keyword evidence="1" id="KW-0472">Membrane</keyword>